<evidence type="ECO:0000256" key="1">
    <source>
        <dbReference type="SAM" id="Coils"/>
    </source>
</evidence>
<sequence length="484" mass="50975">MVPPPARGAIACRWEQPQAAPAIVAQRLCDLLLSFPAAAACGVQWQVLARKYEERYSTRLDLERLGYSSALAAASALLWEVVRLVDTADVDNPIVGVEDVVALVPRPGLLGSWPSLYNTLCELVLGHGTPFVSNEAAGGSCGASGASGASGAKCLLFSMLRPLLEQHWHAGFDESSLGFLGEDGTYRRLKKMKHLLSAVLSWRRDRLSWQEGRKASVGAVDEALAPELELTPSKKYNDLLLVCSATPCAVIGKTSGDAPVTSARLAAPAMTVTPAQAAMPVEDAAGRLPEATPVASEAVGPSGAAFTALQLELQRLQEENRELKTRNTVLESGLAPNIFDDPFEPPPEAHTRDSAAWAIMRRKVSADLSSTTDAESEAGFDTSLSSVGSFASGSGAATPVHTQGCTSMPARFDLSFSSVGSLASGSGAATPVHAAPVSQGQQGCAFMPVWFSVVQSSQAPWAVIPQGIVQTGREYFERLTAATK</sequence>
<accession>A0A6U9K346</accession>
<dbReference type="EMBL" id="HBGW01088693">
    <property type="protein sequence ID" value="CAD9638367.1"/>
    <property type="molecule type" value="Transcribed_RNA"/>
</dbReference>
<organism evidence="2">
    <name type="scientific">Zooxanthella nutricula</name>
    <dbReference type="NCBI Taxonomy" id="1333877"/>
    <lineage>
        <taxon>Eukaryota</taxon>
        <taxon>Sar</taxon>
        <taxon>Alveolata</taxon>
        <taxon>Dinophyceae</taxon>
        <taxon>Peridiniales</taxon>
        <taxon>Peridiniales incertae sedis</taxon>
        <taxon>Zooxanthella</taxon>
    </lineage>
</organism>
<name>A0A6U9K346_9DINO</name>
<reference evidence="2" key="1">
    <citation type="submission" date="2021-01" db="EMBL/GenBank/DDBJ databases">
        <authorList>
            <person name="Corre E."/>
            <person name="Pelletier E."/>
            <person name="Niang G."/>
            <person name="Scheremetjew M."/>
            <person name="Finn R."/>
            <person name="Kale V."/>
            <person name="Holt S."/>
            <person name="Cochrane G."/>
            <person name="Meng A."/>
            <person name="Brown T."/>
            <person name="Cohen L."/>
        </authorList>
    </citation>
    <scope>NUCLEOTIDE SEQUENCE</scope>
    <source>
        <strain evidence="2">RCC3387</strain>
    </source>
</reference>
<keyword evidence="1" id="KW-0175">Coiled coil</keyword>
<protein>
    <submittedName>
        <fullName evidence="2">Uncharacterized protein</fullName>
    </submittedName>
</protein>
<feature type="coiled-coil region" evidence="1">
    <location>
        <begin position="306"/>
        <end position="333"/>
    </location>
</feature>
<dbReference type="AlphaFoldDB" id="A0A6U9K346"/>
<evidence type="ECO:0000313" key="2">
    <source>
        <dbReference type="EMBL" id="CAD9638367.1"/>
    </source>
</evidence>
<proteinExistence type="predicted"/>
<gene>
    <name evidence="2" type="ORF">BRAN1462_LOCUS56189</name>
</gene>